<evidence type="ECO:0000313" key="3">
    <source>
        <dbReference type="Proteomes" id="UP001176940"/>
    </source>
</evidence>
<dbReference type="InterPro" id="IPR012532">
    <property type="entry name" value="BDHCT"/>
</dbReference>
<comment type="caution">
    <text evidence="2">The sequence shown here is derived from an EMBL/GenBank/DDBJ whole genome shotgun (WGS) entry which is preliminary data.</text>
</comment>
<dbReference type="Proteomes" id="UP001176940">
    <property type="component" value="Unassembled WGS sequence"/>
</dbReference>
<gene>
    <name evidence="2" type="ORF">RIMI_LOCUS4844016</name>
</gene>
<keyword evidence="3" id="KW-1185">Reference proteome</keyword>
<organism evidence="2 3">
    <name type="scientific">Ranitomeya imitator</name>
    <name type="common">mimic poison frog</name>
    <dbReference type="NCBI Taxonomy" id="111125"/>
    <lineage>
        <taxon>Eukaryota</taxon>
        <taxon>Metazoa</taxon>
        <taxon>Chordata</taxon>
        <taxon>Craniata</taxon>
        <taxon>Vertebrata</taxon>
        <taxon>Euteleostomi</taxon>
        <taxon>Amphibia</taxon>
        <taxon>Batrachia</taxon>
        <taxon>Anura</taxon>
        <taxon>Neobatrachia</taxon>
        <taxon>Hyloidea</taxon>
        <taxon>Dendrobatidae</taxon>
        <taxon>Dendrobatinae</taxon>
        <taxon>Ranitomeya</taxon>
    </lineage>
</organism>
<sequence>MPRVTHSVTAAINSVCPHLFHRSCANTNPGTGTCRGLQGLPRKDDSAKVTVDAVCDDDIDADDLAEVILPEDEYDEDFIPPSPMIAVYPPRRRSGVSGQEVSPELYAVMLDICKLVDRIPTTELLFLSCRKELQKQMDIWKRLSSNDSVLKSSLVEPRCLSSGSKPSDSKIDSAPGFLGTLVSDASVQRPLGECFLDSPRLLLTSQSQKTLLRIVEI</sequence>
<accession>A0ABN9L728</accession>
<feature type="domain" description="BDHCT" evidence="1">
    <location>
        <begin position="105"/>
        <end position="143"/>
    </location>
</feature>
<dbReference type="Pfam" id="PF08072">
    <property type="entry name" value="BDHCT"/>
    <property type="match status" value="1"/>
</dbReference>
<name>A0ABN9L728_9NEOB</name>
<evidence type="ECO:0000259" key="1">
    <source>
        <dbReference type="Pfam" id="PF08072"/>
    </source>
</evidence>
<proteinExistence type="predicted"/>
<dbReference type="EMBL" id="CAUEEQ010007999">
    <property type="protein sequence ID" value="CAJ0931706.1"/>
    <property type="molecule type" value="Genomic_DNA"/>
</dbReference>
<evidence type="ECO:0000313" key="2">
    <source>
        <dbReference type="EMBL" id="CAJ0931706.1"/>
    </source>
</evidence>
<reference evidence="2" key="1">
    <citation type="submission" date="2023-07" db="EMBL/GenBank/DDBJ databases">
        <authorList>
            <person name="Stuckert A."/>
        </authorList>
    </citation>
    <scope>NUCLEOTIDE SEQUENCE</scope>
</reference>
<protein>
    <recommendedName>
        <fullName evidence="1">BDHCT domain-containing protein</fullName>
    </recommendedName>
</protein>